<dbReference type="EMBL" id="JAAFGS010000007">
    <property type="protein sequence ID" value="NGZ77174.1"/>
    <property type="molecule type" value="Genomic_DNA"/>
</dbReference>
<accession>A0ABX0FCE1</accession>
<gene>
    <name evidence="2" type="ORF">GYN08_17915</name>
</gene>
<dbReference type="InterPro" id="IPR014914">
    <property type="entry name" value="RES_dom"/>
</dbReference>
<dbReference type="Proteomes" id="UP000800303">
    <property type="component" value="Unassembled WGS sequence"/>
</dbReference>
<keyword evidence="3" id="KW-1185">Reference proteome</keyword>
<name>A0ABX0FCE1_9BACL</name>
<proteinExistence type="predicted"/>
<evidence type="ECO:0000313" key="3">
    <source>
        <dbReference type="Proteomes" id="UP000800303"/>
    </source>
</evidence>
<evidence type="ECO:0000313" key="2">
    <source>
        <dbReference type="EMBL" id="NGZ77174.1"/>
    </source>
</evidence>
<reference evidence="2 3" key="1">
    <citation type="submission" date="2020-01" db="EMBL/GenBank/DDBJ databases">
        <title>Polyphasic characterisation and genomic insights into a novel alkali tolerant bacterium VR-M41.</title>
        <authorList>
            <person name="Vemuluri V.R."/>
        </authorList>
    </citation>
    <scope>NUCLEOTIDE SEQUENCE [LARGE SCALE GENOMIC DNA]</scope>
    <source>
        <strain evidence="2 3">VR-M41</strain>
    </source>
</reference>
<sequence>MPQALDLLDKTLCSSCGEAILDYLKSHNVNKEQIDSEELTHQESEDLRCENCSRSIVKYDVYYFVNIENDLLETATEALSEEIGGCENCEGNERAHMVHSFNNDPFDQESRIDFDDVRGISVSEYLYDQRVPEEFHELFIQFMKCPCGYGDGADPNDNPDGGYFELDDDIYTRAEIAEFWGFDDSKFCEFAKQYDVFFSIDDLSDFRGALLKNPMLAYRNETGRAIYEALKLHFEKAEYFIVRADGSSLYRGRTRKKDLKEAYSKDGMWSPPVGKPQHGRFNAIGVSVLYVTNDSQAVPYEINPSHEDVIDIAEFKVTQDLKVFDIGNFDPDFQGFFNEKNEGTDLLKQAYLLPNYIGACCSSIGYAGVKYEGVHSDLKYTNLALFEAREKGNIKVSDKVTTYTVELTYQISKNSDKA</sequence>
<feature type="domain" description="RES" evidence="1">
    <location>
        <begin position="269"/>
        <end position="396"/>
    </location>
</feature>
<comment type="caution">
    <text evidence="2">The sequence shown here is derived from an EMBL/GenBank/DDBJ whole genome shotgun (WGS) entry which is preliminary data.</text>
</comment>
<dbReference type="RefSeq" id="WP_166277101.1">
    <property type="nucleotide sequence ID" value="NZ_JAAFGS010000007.1"/>
</dbReference>
<protein>
    <submittedName>
        <fullName evidence="2">RES domain-containing protein</fullName>
    </submittedName>
</protein>
<dbReference type="Pfam" id="PF08808">
    <property type="entry name" value="RES"/>
    <property type="match status" value="1"/>
</dbReference>
<organism evidence="2 3">
    <name type="scientific">Saccharibacillus alkalitolerans</name>
    <dbReference type="NCBI Taxonomy" id="2705290"/>
    <lineage>
        <taxon>Bacteria</taxon>
        <taxon>Bacillati</taxon>
        <taxon>Bacillota</taxon>
        <taxon>Bacilli</taxon>
        <taxon>Bacillales</taxon>
        <taxon>Paenibacillaceae</taxon>
        <taxon>Saccharibacillus</taxon>
    </lineage>
</organism>
<evidence type="ECO:0000259" key="1">
    <source>
        <dbReference type="Pfam" id="PF08808"/>
    </source>
</evidence>